<dbReference type="InterPro" id="IPR036890">
    <property type="entry name" value="HATPase_C_sf"/>
</dbReference>
<dbReference type="InterPro" id="IPR000700">
    <property type="entry name" value="PAS-assoc_C"/>
</dbReference>
<keyword evidence="4" id="KW-0808">Transferase</keyword>
<accession>A0A7U4TI57</accession>
<feature type="domain" description="PAS" evidence="12">
    <location>
        <begin position="205"/>
        <end position="274"/>
    </location>
</feature>
<dbReference type="SMART" id="SM00086">
    <property type="entry name" value="PAC"/>
    <property type="match status" value="2"/>
</dbReference>
<dbReference type="PROSITE" id="PS50110">
    <property type="entry name" value="RESPONSE_REGULATORY"/>
    <property type="match status" value="1"/>
</dbReference>
<dbReference type="InterPro" id="IPR013767">
    <property type="entry name" value="PAS_fold"/>
</dbReference>
<proteinExistence type="predicted"/>
<dbReference type="Gene3D" id="3.30.450.40">
    <property type="match status" value="1"/>
</dbReference>
<keyword evidence="15" id="KW-1185">Reference proteome</keyword>
<dbReference type="InterPro" id="IPR001789">
    <property type="entry name" value="Sig_transdc_resp-reg_receiver"/>
</dbReference>
<evidence type="ECO:0000256" key="7">
    <source>
        <dbReference type="ARBA" id="ARBA00022840"/>
    </source>
</evidence>
<gene>
    <name evidence="14" type="ORF">HS1_001177</name>
</gene>
<keyword evidence="3 9" id="KW-0597">Phosphoprotein</keyword>
<feature type="modified residue" description="4-aspartylphosphate" evidence="9">
    <location>
        <position position="929"/>
    </location>
</feature>
<dbReference type="Gene3D" id="3.40.50.2300">
    <property type="match status" value="1"/>
</dbReference>
<comment type="catalytic activity">
    <reaction evidence="1">
        <text>ATP + protein L-histidine = ADP + protein N-phospho-L-histidine.</text>
        <dbReference type="EC" id="2.7.13.3"/>
    </reaction>
</comment>
<dbReference type="AlphaFoldDB" id="A0A7U4TI57"/>
<evidence type="ECO:0000256" key="4">
    <source>
        <dbReference type="ARBA" id="ARBA00022679"/>
    </source>
</evidence>
<evidence type="ECO:0000256" key="2">
    <source>
        <dbReference type="ARBA" id="ARBA00012438"/>
    </source>
</evidence>
<dbReference type="Gene3D" id="3.30.565.10">
    <property type="entry name" value="Histidine kinase-like ATPase, C-terminal domain"/>
    <property type="match status" value="1"/>
</dbReference>
<dbReference type="Pfam" id="PF13185">
    <property type="entry name" value="GAF_2"/>
    <property type="match status" value="1"/>
</dbReference>
<dbReference type="SUPFAM" id="SSF55874">
    <property type="entry name" value="ATPase domain of HSP90 chaperone/DNA topoisomerase II/histidine kinase"/>
    <property type="match status" value="1"/>
</dbReference>
<feature type="domain" description="Response regulatory" evidence="11">
    <location>
        <begin position="875"/>
        <end position="995"/>
    </location>
</feature>
<dbReference type="InterPro" id="IPR004358">
    <property type="entry name" value="Sig_transdc_His_kin-like_C"/>
</dbReference>
<dbReference type="InterPro" id="IPR003661">
    <property type="entry name" value="HisK_dim/P_dom"/>
</dbReference>
<evidence type="ECO:0000313" key="15">
    <source>
        <dbReference type="Proteomes" id="UP000070560"/>
    </source>
</evidence>
<dbReference type="SMART" id="SM00065">
    <property type="entry name" value="GAF"/>
    <property type="match status" value="1"/>
</dbReference>
<dbReference type="Gene3D" id="1.10.287.130">
    <property type="match status" value="1"/>
</dbReference>
<evidence type="ECO:0000256" key="5">
    <source>
        <dbReference type="ARBA" id="ARBA00022741"/>
    </source>
</evidence>
<dbReference type="InterPro" id="IPR000014">
    <property type="entry name" value="PAS"/>
</dbReference>
<protein>
    <recommendedName>
        <fullName evidence="2">histidine kinase</fullName>
        <ecNumber evidence="2">2.7.13.3</ecNumber>
    </recommendedName>
</protein>
<feature type="domain" description="PAC" evidence="13">
    <location>
        <begin position="576"/>
        <end position="628"/>
    </location>
</feature>
<dbReference type="SUPFAM" id="SSF47384">
    <property type="entry name" value="Homodimeric domain of signal transducing histidine kinase"/>
    <property type="match status" value="1"/>
</dbReference>
<dbReference type="PROSITE" id="PS50109">
    <property type="entry name" value="HIS_KIN"/>
    <property type="match status" value="1"/>
</dbReference>
<evidence type="ECO:0000256" key="8">
    <source>
        <dbReference type="ARBA" id="ARBA00023012"/>
    </source>
</evidence>
<dbReference type="SUPFAM" id="SSF52172">
    <property type="entry name" value="CheY-like"/>
    <property type="match status" value="1"/>
</dbReference>
<dbReference type="InterPro" id="IPR011006">
    <property type="entry name" value="CheY-like_superfamily"/>
</dbReference>
<keyword evidence="8" id="KW-0902">Two-component regulatory system</keyword>
<reference evidence="14 15" key="1">
    <citation type="submission" date="2015-10" db="EMBL/GenBank/DDBJ databases">
        <title>Candidatus Desulfofervidus auxilii, a hydrogenotrophic sulfate-reducing bacterium involved in the thermophilic anaerobic oxidation of methane.</title>
        <authorList>
            <person name="Krukenberg V."/>
            <person name="Richter M."/>
            <person name="Wegener G."/>
        </authorList>
    </citation>
    <scope>NUCLEOTIDE SEQUENCE [LARGE SCALE GENOMIC DNA]</scope>
    <source>
        <strain evidence="14 15">HS1</strain>
    </source>
</reference>
<dbReference type="SMART" id="SM00091">
    <property type="entry name" value="PAS"/>
    <property type="match status" value="3"/>
</dbReference>
<dbReference type="InterPro" id="IPR035965">
    <property type="entry name" value="PAS-like_dom_sf"/>
</dbReference>
<dbReference type="KEGG" id="daw:HS1_001177"/>
<dbReference type="PROSITE" id="PS50112">
    <property type="entry name" value="PAS"/>
    <property type="match status" value="3"/>
</dbReference>
<dbReference type="OrthoDB" id="5476885at2"/>
<organism evidence="14 15">
    <name type="scientific">Desulfofervidus auxilii</name>
    <dbReference type="NCBI Taxonomy" id="1621989"/>
    <lineage>
        <taxon>Bacteria</taxon>
        <taxon>Pseudomonadati</taxon>
        <taxon>Thermodesulfobacteriota</taxon>
        <taxon>Candidatus Desulfofervidia</taxon>
        <taxon>Candidatus Desulfofervidales</taxon>
        <taxon>Candidatus Desulfofervidaceae</taxon>
        <taxon>Candidatus Desulfofervidus</taxon>
    </lineage>
</organism>
<dbReference type="Pfam" id="PF08448">
    <property type="entry name" value="PAS_4"/>
    <property type="match status" value="1"/>
</dbReference>
<dbReference type="EMBL" id="CP013015">
    <property type="protein sequence ID" value="AMM40981.1"/>
    <property type="molecule type" value="Genomic_DNA"/>
</dbReference>
<dbReference type="PRINTS" id="PR00344">
    <property type="entry name" value="BCTRLSENSOR"/>
</dbReference>
<evidence type="ECO:0000259" key="12">
    <source>
        <dbReference type="PROSITE" id="PS50112"/>
    </source>
</evidence>
<dbReference type="SMART" id="SM00448">
    <property type="entry name" value="REC"/>
    <property type="match status" value="1"/>
</dbReference>
<dbReference type="Gene3D" id="3.30.450.20">
    <property type="entry name" value="PAS domain"/>
    <property type="match status" value="3"/>
</dbReference>
<dbReference type="Pfam" id="PF02518">
    <property type="entry name" value="HATPase_c"/>
    <property type="match status" value="1"/>
</dbReference>
<dbReference type="InterPro" id="IPR003594">
    <property type="entry name" value="HATPase_dom"/>
</dbReference>
<dbReference type="CDD" id="cd00082">
    <property type="entry name" value="HisKA"/>
    <property type="match status" value="1"/>
</dbReference>
<dbReference type="Pfam" id="PF00989">
    <property type="entry name" value="PAS"/>
    <property type="match status" value="1"/>
</dbReference>
<dbReference type="InterPro" id="IPR036097">
    <property type="entry name" value="HisK_dim/P_sf"/>
</dbReference>
<evidence type="ECO:0000256" key="1">
    <source>
        <dbReference type="ARBA" id="ARBA00000085"/>
    </source>
</evidence>
<dbReference type="PROSITE" id="PS50113">
    <property type="entry name" value="PAC"/>
    <property type="match status" value="1"/>
</dbReference>
<evidence type="ECO:0000259" key="13">
    <source>
        <dbReference type="PROSITE" id="PS50113"/>
    </source>
</evidence>
<evidence type="ECO:0000259" key="11">
    <source>
        <dbReference type="PROSITE" id="PS50110"/>
    </source>
</evidence>
<dbReference type="GO" id="GO:0000155">
    <property type="term" value="F:phosphorelay sensor kinase activity"/>
    <property type="evidence" value="ECO:0007669"/>
    <property type="project" value="InterPro"/>
</dbReference>
<name>A0A7U4TI57_DESA2</name>
<evidence type="ECO:0000259" key="10">
    <source>
        <dbReference type="PROSITE" id="PS50109"/>
    </source>
</evidence>
<dbReference type="NCBIfam" id="TIGR00229">
    <property type="entry name" value="sensory_box"/>
    <property type="match status" value="3"/>
</dbReference>
<dbReference type="InterPro" id="IPR001610">
    <property type="entry name" value="PAC"/>
</dbReference>
<dbReference type="InterPro" id="IPR003018">
    <property type="entry name" value="GAF"/>
</dbReference>
<feature type="domain" description="PAS" evidence="12">
    <location>
        <begin position="498"/>
        <end position="571"/>
    </location>
</feature>
<feature type="domain" description="Histidine kinase" evidence="10">
    <location>
        <begin position="641"/>
        <end position="858"/>
    </location>
</feature>
<evidence type="ECO:0000256" key="3">
    <source>
        <dbReference type="ARBA" id="ARBA00022553"/>
    </source>
</evidence>
<keyword evidence="6 14" id="KW-0418">Kinase</keyword>
<dbReference type="EC" id="2.7.13.3" evidence="2"/>
<dbReference type="InterPro" id="IPR029016">
    <property type="entry name" value="GAF-like_dom_sf"/>
</dbReference>
<dbReference type="GO" id="GO:0005524">
    <property type="term" value="F:ATP binding"/>
    <property type="evidence" value="ECO:0007669"/>
    <property type="project" value="UniProtKB-KW"/>
</dbReference>
<dbReference type="Proteomes" id="UP000070560">
    <property type="component" value="Chromosome"/>
</dbReference>
<dbReference type="GO" id="GO:0006355">
    <property type="term" value="P:regulation of DNA-templated transcription"/>
    <property type="evidence" value="ECO:0007669"/>
    <property type="project" value="InterPro"/>
</dbReference>
<dbReference type="Pfam" id="PF00072">
    <property type="entry name" value="Response_reg"/>
    <property type="match status" value="1"/>
</dbReference>
<dbReference type="InterPro" id="IPR013656">
    <property type="entry name" value="PAS_4"/>
</dbReference>
<dbReference type="SUPFAM" id="SSF55785">
    <property type="entry name" value="PYP-like sensor domain (PAS domain)"/>
    <property type="match status" value="3"/>
</dbReference>
<dbReference type="CDD" id="cd00130">
    <property type="entry name" value="PAS"/>
    <property type="match status" value="2"/>
</dbReference>
<dbReference type="PANTHER" id="PTHR43065">
    <property type="entry name" value="SENSOR HISTIDINE KINASE"/>
    <property type="match status" value="1"/>
</dbReference>
<dbReference type="InterPro" id="IPR005467">
    <property type="entry name" value="His_kinase_dom"/>
</dbReference>
<keyword evidence="7" id="KW-0067">ATP-binding</keyword>
<keyword evidence="5" id="KW-0547">Nucleotide-binding</keyword>
<dbReference type="PANTHER" id="PTHR43065:SF42">
    <property type="entry name" value="TWO-COMPONENT SENSOR PPRA"/>
    <property type="match status" value="1"/>
</dbReference>
<feature type="domain" description="PAS" evidence="12">
    <location>
        <begin position="66"/>
        <end position="111"/>
    </location>
</feature>
<dbReference type="SMART" id="SM00387">
    <property type="entry name" value="HATPase_c"/>
    <property type="match status" value="1"/>
</dbReference>
<sequence length="996" mass="111794">METFRTFESCVRILYSLLKLQNENWEDKLVRDLSCPKGRKLNVGNFKEKAWEGLKMEDELKKLKQEIEALKEWIDTLDTFVGKLDAEGKLIFCNKAPLKAGGIELEEVYGKYFPDTKWFSHSKTEQKKVTEAIEKAKQGVSSRMETSIRDISGGSISIIFNTQPVIKEGKVKYITVEGKTILQEKRLQEELERKVKERTSALAESEEKYRTLVENSSDGFVIIQDGQFVFVNQAMCKILNLSKKDILKKNVIEFISSEERQRALENINRVMKYGPIGIQEYKWIKAGEIKYLQVSFSPITYKGKPALQTMVRDITEKKKIEDKIKREREAFSAVAKAVILAPDASKLCHKILNSLLKILNFDFGAVRIYNEKSKTLIPIAVSGLVKKQVREKISTQSIDDKKYVAALVARTKIPIFAPDVKKHKILHTHAQRLNELGINSIISYPLIGEKRTLLGVVHLCAYTKRDIPKEDTIFFETIANMWSIALEDKLKGEMVFAEKERLSVTLRSIGDGVIVTDAEGKVIMLNKIAEDLTGWKQEKAIGKPLEKVFVIINEHTRKRCENPFERVINTGGIVGLANDTVVIARDGTERVIADSGAPIKDHTGKIIGVIIVFRDVTEKRKREQELMKMEKLESLGVLAGGIAHDFNNVLTGILGNIILAKTYSRPEDEVVIKKLENVENICLRGKGLSQQLLTFAKGGEPVKKVISMAELIRDAVSFALSGSNVRCEFSIPDDLWLVEADESQIAQAIQNIIINADQAMPTGGVIKVICENVVVTKKDNLPLKAGRYLKISIKDQGVGIPKKYLSKIFDPFFTTKKRGSGLGLSTAYSIIKKHHGHIFAKSKVGKGSIFYLYLPASKKTKIIEGIEEKIKGKGRVLIMDDEEMILEVLGEMLNQLGYETEFAKDGYEAIDLYKKALLEKKPFDAVILDLIVPGSMGGEEAIKRLSEIDPDVKGIVSSGYSTDPIMADYKKYGFCGAIAKPYRMVDLAKVLKDIIS</sequence>
<dbReference type="CDD" id="cd00156">
    <property type="entry name" value="REC"/>
    <property type="match status" value="1"/>
</dbReference>
<evidence type="ECO:0000256" key="6">
    <source>
        <dbReference type="ARBA" id="ARBA00022777"/>
    </source>
</evidence>
<evidence type="ECO:0000313" key="14">
    <source>
        <dbReference type="EMBL" id="AMM40981.1"/>
    </source>
</evidence>
<evidence type="ECO:0000256" key="9">
    <source>
        <dbReference type="PROSITE-ProRule" id="PRU00169"/>
    </source>
</evidence>
<dbReference type="SUPFAM" id="SSF55781">
    <property type="entry name" value="GAF domain-like"/>
    <property type="match status" value="1"/>
</dbReference>